<dbReference type="SUPFAM" id="SSF54236">
    <property type="entry name" value="Ubiquitin-like"/>
    <property type="match status" value="1"/>
</dbReference>
<dbReference type="Pfam" id="PF00621">
    <property type="entry name" value="RhoGEF"/>
    <property type="match status" value="1"/>
</dbReference>
<reference evidence="8" key="2">
    <citation type="submission" date="2025-08" db="UniProtKB">
        <authorList>
            <consortium name="Ensembl"/>
        </authorList>
    </citation>
    <scope>IDENTIFICATION</scope>
</reference>
<dbReference type="PANTHER" id="PTHR13217">
    <property type="entry name" value="PLECKSTRIN HOMOLOGY DOMAIN-CONTAINING FAMILY G MEMBER 7"/>
    <property type="match status" value="1"/>
</dbReference>
<evidence type="ECO:0000313" key="8">
    <source>
        <dbReference type="Ensembl" id="ENSBGRP00000024952.1"/>
    </source>
</evidence>
<dbReference type="SUPFAM" id="SSF50729">
    <property type="entry name" value="PH domain-like"/>
    <property type="match status" value="1"/>
</dbReference>
<dbReference type="GO" id="GO:0005085">
    <property type="term" value="F:guanyl-nucleotide exchange factor activity"/>
    <property type="evidence" value="ECO:0007669"/>
    <property type="project" value="InterPro"/>
</dbReference>
<organism evidence="8 9">
    <name type="scientific">Bos mutus grunniens</name>
    <name type="common">Wild yak</name>
    <name type="synonym">Bos grunniens</name>
    <dbReference type="NCBI Taxonomy" id="30521"/>
    <lineage>
        <taxon>Eukaryota</taxon>
        <taxon>Metazoa</taxon>
        <taxon>Chordata</taxon>
        <taxon>Craniata</taxon>
        <taxon>Vertebrata</taxon>
        <taxon>Euteleostomi</taxon>
        <taxon>Mammalia</taxon>
        <taxon>Eutheria</taxon>
        <taxon>Laurasiatheria</taxon>
        <taxon>Artiodactyla</taxon>
        <taxon>Ruminantia</taxon>
        <taxon>Pecora</taxon>
        <taxon>Bovidae</taxon>
        <taxon>Bovinae</taxon>
        <taxon>Bos</taxon>
    </lineage>
</organism>
<dbReference type="GO" id="GO:0007266">
    <property type="term" value="P:Rho protein signal transduction"/>
    <property type="evidence" value="ECO:0007669"/>
    <property type="project" value="TreeGrafter"/>
</dbReference>
<dbReference type="InterPro" id="IPR001849">
    <property type="entry name" value="PH_domain"/>
</dbReference>
<feature type="region of interest" description="Disordered" evidence="5">
    <location>
        <begin position="96"/>
        <end position="140"/>
    </location>
</feature>
<dbReference type="Gene3D" id="2.30.29.30">
    <property type="entry name" value="Pleckstrin-homology domain (PH domain)/Phosphotyrosine-binding domain (PTB)"/>
    <property type="match status" value="1"/>
</dbReference>
<dbReference type="InterPro" id="IPR000219">
    <property type="entry name" value="DH_dom"/>
</dbReference>
<name>A0A8B9XPE2_BOSMU</name>
<evidence type="ECO:0000313" key="9">
    <source>
        <dbReference type="Proteomes" id="UP000694520"/>
    </source>
</evidence>
<evidence type="ECO:0000256" key="5">
    <source>
        <dbReference type="SAM" id="MobiDB-lite"/>
    </source>
</evidence>
<dbReference type="CDD" id="cd00160">
    <property type="entry name" value="RhoGEF"/>
    <property type="match status" value="1"/>
</dbReference>
<feature type="domain" description="PH" evidence="6">
    <location>
        <begin position="659"/>
        <end position="759"/>
    </location>
</feature>
<dbReference type="InterPro" id="IPR040181">
    <property type="entry name" value="PKHG5/7"/>
</dbReference>
<dbReference type="FunFam" id="1.20.900.10:FF:000017">
    <property type="entry name" value="pleckstrin homology domain-containing family G member 5 isoform X1"/>
    <property type="match status" value="1"/>
</dbReference>
<dbReference type="Pfam" id="PF22697">
    <property type="entry name" value="SOS1_NGEF_PH"/>
    <property type="match status" value="1"/>
</dbReference>
<reference evidence="8" key="3">
    <citation type="submission" date="2025-09" db="UniProtKB">
        <authorList>
            <consortium name="Ensembl"/>
        </authorList>
    </citation>
    <scope>IDENTIFICATION</scope>
</reference>
<feature type="region of interest" description="Disordered" evidence="5">
    <location>
        <begin position="283"/>
        <end position="317"/>
    </location>
</feature>
<keyword evidence="3" id="KW-0963">Cytoplasm</keyword>
<dbReference type="Gene3D" id="1.20.900.10">
    <property type="entry name" value="Dbl homology (DH) domain"/>
    <property type="match status" value="1"/>
</dbReference>
<feature type="compositionally biased region" description="Acidic residues" evidence="5">
    <location>
        <begin position="779"/>
        <end position="795"/>
    </location>
</feature>
<dbReference type="GO" id="GO:0043542">
    <property type="term" value="P:endothelial cell migration"/>
    <property type="evidence" value="ECO:0007669"/>
    <property type="project" value="TreeGrafter"/>
</dbReference>
<dbReference type="PROSITE" id="PS50010">
    <property type="entry name" value="DH_2"/>
    <property type="match status" value="1"/>
</dbReference>
<sequence>MSEDNSARLHLLGVSVKGFDDLQWGSWHHTPFLVCVLGSDERPLAVCHHADCQQLHHRGPLNLCEACDSKFHSAMHYDGHVRFDLPPQGSVLARNVSTRSCPPRTSPAVDLEEEEESCMDGKGDRKSTGLKLSKKKARRRHTDDPSKECFTLKFDLNVDIETEIVPAMKKKSLGEVLLPVFERKGIALGKVDIYLDQSNTPLSLTFEAYRFGGHYLRVKAKPGDEGKVEQGVKDSKSLSLPILRQAGAGPPAQERVDLQSRRESLDILAPGRRRKNMSEFLGEASIPGQEPPTPSSCSLPSSSSSGSSSSSSGSDSWKNRAASRFSGFFSSGPSTSTYGREIDKMEQLEGKLHAYGLFGLPRLPRRLRFDHDSWEEEGDEEEDEDDAGLRLEDSWRELIDGHEKLTRRQCHQQEAVWELLHTEASYIKKLRVITNLFLCCLLNLQESGLLCEVEADRLFSNIPEIARLHRGLWGSVMAPVLEKARRTRALLQPGDFLKGFKMFGSLFKPYVRYCMEEEGCMEYMRGLLRDNDLFRTYITWAEKHQQCQRLKLSDMLAKPHQRLTKYPLLLKSVLRKTDEPRAKEAVVTMIGSVERFIHHVNACMRQRQERQRLAAVVSRDRRHEVVEGSNDEVDKLLKEFLHLDLTAPIPGASPEETRQLLLEGSLRMKEGKDSKMDVYCFLFTDLLLVTKPVKKAERTKVIRPPLLVDKIVCRELRDPGSFLLIYLNEFHSAVGAYTFQASGQALCRGWVDAIYNAQNQLQQLRVQEHPGDQQHLQSLEEEEDEREEEEEEEEGGGSSTSAASSPTILRKSSHSLDSQHCASDGSTETLAMVVVEPGELLSSPEFRGNPFSSQSDETSLSTTASSVTPTSELLPLGPVDGRSCSMDSAYGTLSPTSLQDFMAPAPTVESAPRPQSYHQPRHPHPHPAFAAALLSSCCPACPTCLSPNPRPASSSCCQGPLPAECPQPRAAACRKSAWLLLSLAQGLGAPVRKLGPAGIARGTWPWPQLAELE</sequence>
<feature type="region of interest" description="Disordered" evidence="5">
    <location>
        <begin position="767"/>
        <end position="824"/>
    </location>
</feature>
<gene>
    <name evidence="8" type="primary">PLEKHG5</name>
</gene>
<protein>
    <submittedName>
        <fullName evidence="8">Pleckstrin homology and RhoGEF domain containing G5</fullName>
    </submittedName>
</protein>
<dbReference type="CDD" id="cd17068">
    <property type="entry name" value="RBD_PLEKHG5"/>
    <property type="match status" value="1"/>
</dbReference>
<feature type="domain" description="DH" evidence="7">
    <location>
        <begin position="411"/>
        <end position="603"/>
    </location>
</feature>
<feature type="compositionally biased region" description="Polar residues" evidence="5">
    <location>
        <begin position="815"/>
        <end position="824"/>
    </location>
</feature>
<proteinExistence type="predicted"/>
<evidence type="ECO:0000259" key="6">
    <source>
        <dbReference type="PROSITE" id="PS50003"/>
    </source>
</evidence>
<dbReference type="SMART" id="SM00233">
    <property type="entry name" value="PH"/>
    <property type="match status" value="1"/>
</dbReference>
<dbReference type="PROSITE" id="PS50003">
    <property type="entry name" value="PH_DOMAIN"/>
    <property type="match status" value="1"/>
</dbReference>
<dbReference type="InterPro" id="IPR011993">
    <property type="entry name" value="PH-like_dom_sf"/>
</dbReference>
<feature type="compositionally biased region" description="Low complexity" evidence="5">
    <location>
        <begin position="295"/>
        <end position="317"/>
    </location>
</feature>
<evidence type="ECO:0000256" key="4">
    <source>
        <dbReference type="ARBA" id="ARBA00023273"/>
    </source>
</evidence>
<feature type="region of interest" description="Disordered" evidence="5">
    <location>
        <begin position="841"/>
        <end position="880"/>
    </location>
</feature>
<dbReference type="FunFam" id="2.30.29.30:FF:000141">
    <property type="entry name" value="Pleckstrin homology domain-containing family G member 5"/>
    <property type="match status" value="1"/>
</dbReference>
<dbReference type="Ensembl" id="ENSBGRT00000028786.1">
    <property type="protein sequence ID" value="ENSBGRP00000024952.1"/>
    <property type="gene ID" value="ENSBGRG00000015253.1"/>
</dbReference>
<evidence type="ECO:0000256" key="2">
    <source>
        <dbReference type="ARBA" id="ARBA00004496"/>
    </source>
</evidence>
<feature type="compositionally biased region" description="Polar residues" evidence="5">
    <location>
        <begin position="850"/>
        <end position="871"/>
    </location>
</feature>
<dbReference type="GO" id="GO:0030139">
    <property type="term" value="C:endocytic vesicle"/>
    <property type="evidence" value="ECO:0007669"/>
    <property type="project" value="TreeGrafter"/>
</dbReference>
<reference evidence="8" key="1">
    <citation type="submission" date="2019-05" db="EMBL/GenBank/DDBJ databases">
        <authorList>
            <person name="Zhang S."/>
            <person name="Liu J."/>
        </authorList>
    </citation>
    <scope>NUCLEOTIDE SEQUENCE [LARGE SCALE GENOMIC DNA]</scope>
</reference>
<feature type="region of interest" description="Disordered" evidence="5">
    <location>
        <begin position="244"/>
        <end position="269"/>
    </location>
</feature>
<dbReference type="InterPro" id="IPR029071">
    <property type="entry name" value="Ubiquitin-like_domsf"/>
</dbReference>
<keyword evidence="4" id="KW-0966">Cell projection</keyword>
<evidence type="ECO:0000256" key="3">
    <source>
        <dbReference type="ARBA" id="ARBA00022490"/>
    </source>
</evidence>
<dbReference type="GO" id="GO:0005886">
    <property type="term" value="C:plasma membrane"/>
    <property type="evidence" value="ECO:0007669"/>
    <property type="project" value="TreeGrafter"/>
</dbReference>
<evidence type="ECO:0000256" key="1">
    <source>
        <dbReference type="ARBA" id="ARBA00004316"/>
    </source>
</evidence>
<dbReference type="Proteomes" id="UP000694520">
    <property type="component" value="Chromosome 14"/>
</dbReference>
<dbReference type="PANTHER" id="PTHR13217:SF11">
    <property type="entry name" value="PLECKSTRIN HOMOLOGY DOMAIN-CONTAINING FAMILY G MEMBER 5"/>
    <property type="match status" value="1"/>
</dbReference>
<keyword evidence="9" id="KW-1185">Reference proteome</keyword>
<dbReference type="AlphaFoldDB" id="A0A8B9XPE2"/>
<feature type="compositionally biased region" description="Basic and acidic residues" evidence="5">
    <location>
        <begin position="254"/>
        <end position="265"/>
    </location>
</feature>
<accession>A0A8B9XPE2</accession>
<evidence type="ECO:0000259" key="7">
    <source>
        <dbReference type="PROSITE" id="PS50010"/>
    </source>
</evidence>
<dbReference type="SUPFAM" id="SSF48065">
    <property type="entry name" value="DBL homology domain (DH-domain)"/>
    <property type="match status" value="1"/>
</dbReference>
<dbReference type="InterPro" id="IPR035899">
    <property type="entry name" value="DBL_dom_sf"/>
</dbReference>
<dbReference type="CDD" id="cd13244">
    <property type="entry name" value="PH_PLEKHG5_G6"/>
    <property type="match status" value="1"/>
</dbReference>
<comment type="subcellular location">
    <subcellularLocation>
        <location evidence="1">Cell projection</location>
    </subcellularLocation>
    <subcellularLocation>
        <location evidence="2">Cytoplasm</location>
    </subcellularLocation>
</comment>
<dbReference type="GO" id="GO:0030424">
    <property type="term" value="C:axon"/>
    <property type="evidence" value="ECO:0007669"/>
    <property type="project" value="TreeGrafter"/>
</dbReference>
<dbReference type="SMART" id="SM00325">
    <property type="entry name" value="RhoGEF"/>
    <property type="match status" value="1"/>
</dbReference>
<dbReference type="GeneTree" id="ENSGT00510000046843"/>
<dbReference type="InterPro" id="IPR055251">
    <property type="entry name" value="SOS1_NGEF_PH"/>
</dbReference>